<proteinExistence type="predicted"/>
<keyword evidence="1" id="KW-0614">Plasmid</keyword>
<accession>A0A410MJ69</accession>
<protein>
    <submittedName>
        <fullName evidence="1">Uncharacterized protein</fullName>
    </submittedName>
</protein>
<geneLocation type="plasmid" evidence="2">
    <name>pldw-31</name>
</geneLocation>
<reference evidence="1 2" key="1">
    <citation type="submission" date="2018-01" db="EMBL/GenBank/DDBJ databases">
        <title>The whole genome sequencing and assembly of Halobacillus litoralis ERB031 strain.</title>
        <authorList>
            <person name="Lee S.-J."/>
            <person name="Park M.-K."/>
            <person name="Kim J.-Y."/>
            <person name="Lee Y.-J."/>
            <person name="Yi H."/>
            <person name="Bahn Y.-S."/>
            <person name="Kim J.F."/>
            <person name="Lee D.-W."/>
        </authorList>
    </citation>
    <scope>NUCLEOTIDE SEQUENCE [LARGE SCALE GENOMIC DNA]</scope>
    <source>
        <strain evidence="1 2">ERB 031</strain>
        <plasmid evidence="2">pldw-31</plasmid>
    </source>
</reference>
<dbReference type="EMBL" id="CP026119">
    <property type="protein sequence ID" value="QAS54751.1"/>
    <property type="molecule type" value="Genomic_DNA"/>
</dbReference>
<evidence type="ECO:0000313" key="1">
    <source>
        <dbReference type="EMBL" id="QAS54751.1"/>
    </source>
</evidence>
<organism evidence="1 2">
    <name type="scientific">Halobacillus litoralis</name>
    <dbReference type="NCBI Taxonomy" id="45668"/>
    <lineage>
        <taxon>Bacteria</taxon>
        <taxon>Bacillati</taxon>
        <taxon>Bacillota</taxon>
        <taxon>Bacilli</taxon>
        <taxon>Bacillales</taxon>
        <taxon>Bacillaceae</taxon>
        <taxon>Halobacillus</taxon>
    </lineage>
</organism>
<sequence>MYVNEISLEKVLLSIDELLKDLEVNNPKYESVFLIMKNPVIDIVAKSLRMQPGYFAQPLYDGKYVTFDVERIKKAREELNQKIGMREEYEH</sequence>
<evidence type="ECO:0000313" key="2">
    <source>
        <dbReference type="Proteomes" id="UP000287756"/>
    </source>
</evidence>
<dbReference type="AlphaFoldDB" id="A0A410MJ69"/>
<dbReference type="KEGG" id="hli:HLI_21070"/>
<gene>
    <name evidence="1" type="ORF">HLI_21070</name>
</gene>
<name>A0A410MJ69_9BACI</name>
<dbReference type="RefSeq" id="WP_128526981.1">
    <property type="nucleotide sequence ID" value="NZ_CP026119.1"/>
</dbReference>
<dbReference type="Proteomes" id="UP000287756">
    <property type="component" value="Plasmid pLDW-31"/>
</dbReference>